<feature type="region of interest" description="Disordered" evidence="1">
    <location>
        <begin position="47"/>
        <end position="72"/>
    </location>
</feature>
<evidence type="ECO:0000313" key="4">
    <source>
        <dbReference type="Proteomes" id="UP001153365"/>
    </source>
</evidence>
<keyword evidence="4" id="KW-1185">Reference proteome</keyword>
<dbReference type="AlphaFoldDB" id="A0AAV0AHI0"/>
<evidence type="ECO:0008006" key="5">
    <source>
        <dbReference type="Google" id="ProtNLM"/>
    </source>
</evidence>
<evidence type="ECO:0000256" key="1">
    <source>
        <dbReference type="SAM" id="MobiDB-lite"/>
    </source>
</evidence>
<protein>
    <recommendedName>
        <fullName evidence="5">Secreted protein</fullName>
    </recommendedName>
</protein>
<evidence type="ECO:0000256" key="2">
    <source>
        <dbReference type="SAM" id="SignalP"/>
    </source>
</evidence>
<organism evidence="3 4">
    <name type="scientific">Phakopsora pachyrhizi</name>
    <name type="common">Asian soybean rust disease fungus</name>
    <dbReference type="NCBI Taxonomy" id="170000"/>
    <lineage>
        <taxon>Eukaryota</taxon>
        <taxon>Fungi</taxon>
        <taxon>Dikarya</taxon>
        <taxon>Basidiomycota</taxon>
        <taxon>Pucciniomycotina</taxon>
        <taxon>Pucciniomycetes</taxon>
        <taxon>Pucciniales</taxon>
        <taxon>Phakopsoraceae</taxon>
        <taxon>Phakopsora</taxon>
    </lineage>
</organism>
<feature type="signal peptide" evidence="2">
    <location>
        <begin position="1"/>
        <end position="15"/>
    </location>
</feature>
<name>A0AAV0AHI0_PHAPC</name>
<gene>
    <name evidence="3" type="ORF">PPACK8108_LOCUS2272</name>
</gene>
<keyword evidence="2" id="KW-0732">Signal</keyword>
<feature type="chain" id="PRO_5043650740" description="Secreted protein" evidence="2">
    <location>
        <begin position="16"/>
        <end position="100"/>
    </location>
</feature>
<comment type="caution">
    <text evidence="3">The sequence shown here is derived from an EMBL/GenBank/DDBJ whole genome shotgun (WGS) entry which is preliminary data.</text>
</comment>
<dbReference type="Proteomes" id="UP001153365">
    <property type="component" value="Unassembled WGS sequence"/>
</dbReference>
<reference evidence="3" key="1">
    <citation type="submission" date="2022-06" db="EMBL/GenBank/DDBJ databases">
        <authorList>
            <consortium name="SYNGENTA / RWTH Aachen University"/>
        </authorList>
    </citation>
    <scope>NUCLEOTIDE SEQUENCE</scope>
</reference>
<dbReference type="EMBL" id="CALTRL010000393">
    <property type="protein sequence ID" value="CAH7667839.1"/>
    <property type="molecule type" value="Genomic_DNA"/>
</dbReference>
<accession>A0AAV0AHI0</accession>
<evidence type="ECO:0000313" key="3">
    <source>
        <dbReference type="EMBL" id="CAH7667839.1"/>
    </source>
</evidence>
<proteinExistence type="predicted"/>
<sequence length="100" mass="10927">MTLISNVIWIHLLSSLPLSWLSHLDGSKGTGNVSVSCEASTVEDQFRDPETSVDGDQISSGVNGQPRDPANQFSNVAKRSNLVSWTPVTFEHSPRNTLFN</sequence>